<reference evidence="5" key="1">
    <citation type="journal article" date="2019" name="Int. J. Syst. Evol. Microbiol.">
        <title>The Global Catalogue of Microorganisms (GCM) 10K type strain sequencing project: providing services to taxonomists for standard genome sequencing and annotation.</title>
        <authorList>
            <consortium name="The Broad Institute Genomics Platform"/>
            <consortium name="The Broad Institute Genome Sequencing Center for Infectious Disease"/>
            <person name="Wu L."/>
            <person name="Ma J."/>
        </authorList>
    </citation>
    <scope>NUCLEOTIDE SEQUENCE [LARGE SCALE GENOMIC DNA]</scope>
    <source>
        <strain evidence="5">YIM 94188</strain>
    </source>
</reference>
<dbReference type="EMBL" id="JBHSNS010000005">
    <property type="protein sequence ID" value="MFC5729798.1"/>
    <property type="molecule type" value="Genomic_DNA"/>
</dbReference>
<keyword evidence="5" id="KW-1185">Reference proteome</keyword>
<dbReference type="InterPro" id="IPR012495">
    <property type="entry name" value="TadE-like_dom"/>
</dbReference>
<name>A0ABW0ZL39_9ACTN</name>
<feature type="domain" description="TadE-like" evidence="3">
    <location>
        <begin position="19"/>
        <end position="61"/>
    </location>
</feature>
<feature type="compositionally biased region" description="Polar residues" evidence="1">
    <location>
        <begin position="151"/>
        <end position="168"/>
    </location>
</feature>
<evidence type="ECO:0000256" key="2">
    <source>
        <dbReference type="SAM" id="Phobius"/>
    </source>
</evidence>
<comment type="caution">
    <text evidence="4">The sequence shown here is derived from an EMBL/GenBank/DDBJ whole genome shotgun (WGS) entry which is preliminary data.</text>
</comment>
<evidence type="ECO:0000259" key="3">
    <source>
        <dbReference type="Pfam" id="PF07811"/>
    </source>
</evidence>
<keyword evidence="2" id="KW-1133">Transmembrane helix</keyword>
<evidence type="ECO:0000256" key="1">
    <source>
        <dbReference type="SAM" id="MobiDB-lite"/>
    </source>
</evidence>
<dbReference type="RefSeq" id="WP_136434097.1">
    <property type="nucleotide sequence ID" value="NZ_JBHSNS010000005.1"/>
</dbReference>
<keyword evidence="2" id="KW-0812">Transmembrane</keyword>
<evidence type="ECO:0000313" key="5">
    <source>
        <dbReference type="Proteomes" id="UP001596072"/>
    </source>
</evidence>
<feature type="transmembrane region" description="Helical" evidence="2">
    <location>
        <begin position="21"/>
        <end position="44"/>
    </location>
</feature>
<evidence type="ECO:0000313" key="4">
    <source>
        <dbReference type="EMBL" id="MFC5729798.1"/>
    </source>
</evidence>
<keyword evidence="2" id="KW-0472">Membrane</keyword>
<dbReference type="Proteomes" id="UP001596072">
    <property type="component" value="Unassembled WGS sequence"/>
</dbReference>
<gene>
    <name evidence="4" type="ORF">ACFPQB_12800</name>
</gene>
<protein>
    <submittedName>
        <fullName evidence="4">TadE/TadG family type IV pilus assembly protein</fullName>
    </submittedName>
</protein>
<organism evidence="4 5">
    <name type="scientific">Nocardioides vastitatis</name>
    <dbReference type="NCBI Taxonomy" id="2568655"/>
    <lineage>
        <taxon>Bacteria</taxon>
        <taxon>Bacillati</taxon>
        <taxon>Actinomycetota</taxon>
        <taxon>Actinomycetes</taxon>
        <taxon>Propionibacteriales</taxon>
        <taxon>Nocardioidaceae</taxon>
        <taxon>Nocardioides</taxon>
    </lineage>
</organism>
<proteinExistence type="predicted"/>
<accession>A0ABW0ZL39</accession>
<dbReference type="Pfam" id="PF07811">
    <property type="entry name" value="TadE"/>
    <property type="match status" value="1"/>
</dbReference>
<feature type="region of interest" description="Disordered" evidence="1">
    <location>
        <begin position="144"/>
        <end position="168"/>
    </location>
</feature>
<sequence length="168" mass="17614">MGLQRRLGRRACSSSAQRGTAAVEFALVSVVLIPILFGILQYGLYFNSSLNADQGVRETARMAVVQRSSAGCSTTGWAAISCTAEDMVGGAPADTYVKVAAPDGWKKGNSLLVCVLVKSGSAFGMLPMPNDGFVRSNLRMSIEQADPAPTGSGSSETLPSGQDWSWCS</sequence>